<dbReference type="InterPro" id="IPR036390">
    <property type="entry name" value="WH_DNA-bd_sf"/>
</dbReference>
<evidence type="ECO:0000313" key="3">
    <source>
        <dbReference type="Proteomes" id="UP000182373"/>
    </source>
</evidence>
<name>A0AAC9P8G0_9PROT</name>
<feature type="compositionally biased region" description="Polar residues" evidence="1">
    <location>
        <begin position="141"/>
        <end position="154"/>
    </location>
</feature>
<evidence type="ECO:0000256" key="1">
    <source>
        <dbReference type="SAM" id="MobiDB-lite"/>
    </source>
</evidence>
<dbReference type="AlphaFoldDB" id="A0AAC9P8G0"/>
<organism evidence="2 3">
    <name type="scientific">Granulibacter bethesdensis</name>
    <dbReference type="NCBI Taxonomy" id="364410"/>
    <lineage>
        <taxon>Bacteria</taxon>
        <taxon>Pseudomonadati</taxon>
        <taxon>Pseudomonadota</taxon>
        <taxon>Alphaproteobacteria</taxon>
        <taxon>Acetobacterales</taxon>
        <taxon>Acetobacteraceae</taxon>
        <taxon>Granulibacter</taxon>
    </lineage>
</organism>
<sequence length="154" mass="16864">MTLFQPPKAGLQSCQAVTLPCEGPHNGSTLSAMTERPHSPSTRIKVSPQAIDAEIIRLTTERGSTSSICPTEVARALAPTEEWRRLLSQVRRQAARLANAGLIDVLRKGKPLPQPVTPDTMRGVLRLRVRPNLPAEPDSLTDYSTQDQEPAQDH</sequence>
<dbReference type="EMBL" id="CP018191">
    <property type="protein sequence ID" value="APH54140.1"/>
    <property type="molecule type" value="Genomic_DNA"/>
</dbReference>
<gene>
    <name evidence="2" type="ORF">GbCGDNIH9_0885</name>
</gene>
<dbReference type="RefSeq" id="WP_253736111.1">
    <property type="nucleotide sequence ID" value="NZ_CP018191.1"/>
</dbReference>
<proteinExistence type="predicted"/>
<dbReference type="Proteomes" id="UP000182373">
    <property type="component" value="Chromosome"/>
</dbReference>
<dbReference type="InterPro" id="IPR021660">
    <property type="entry name" value="DUF3253"/>
</dbReference>
<dbReference type="Gene3D" id="1.10.10.10">
    <property type="entry name" value="Winged helix-like DNA-binding domain superfamily/Winged helix DNA-binding domain"/>
    <property type="match status" value="1"/>
</dbReference>
<feature type="region of interest" description="Disordered" evidence="1">
    <location>
        <begin position="130"/>
        <end position="154"/>
    </location>
</feature>
<dbReference type="InterPro" id="IPR036388">
    <property type="entry name" value="WH-like_DNA-bd_sf"/>
</dbReference>
<evidence type="ECO:0000313" key="2">
    <source>
        <dbReference type="EMBL" id="APH54140.1"/>
    </source>
</evidence>
<dbReference type="SUPFAM" id="SSF46785">
    <property type="entry name" value="Winged helix' DNA-binding domain"/>
    <property type="match status" value="1"/>
</dbReference>
<accession>A0AAC9P8G0</accession>
<dbReference type="Pfam" id="PF11625">
    <property type="entry name" value="DUF3253"/>
    <property type="match status" value="1"/>
</dbReference>
<reference evidence="3" key="1">
    <citation type="submission" date="2016-11" db="EMBL/GenBank/DDBJ databases">
        <title>Comparative genomic and phenotypic analysis of Granulibacter bethesdensis clinical isolates from patients with chronic granulomatous disease.</title>
        <authorList>
            <person name="Zarember K.A."/>
            <person name="Porcella S.F."/>
            <person name="Chu J."/>
            <person name="Ding L."/>
            <person name="Dahlstrom E."/>
            <person name="Barbian K."/>
            <person name="Martens C."/>
            <person name="Sykora L."/>
            <person name="Kramer S."/>
            <person name="Pettinato A.M."/>
            <person name="Hong H."/>
            <person name="Wald G."/>
            <person name="Berg L.J."/>
            <person name="Rogge L.S."/>
            <person name="Greenberg D.E."/>
            <person name="Falcone E.L."/>
            <person name="Neves J.F."/>
            <person name="Simoes M.J."/>
            <person name="Casal M."/>
            <person name="Rodriguez-Lopez F.C."/>
            <person name="Zelazny A."/>
            <person name="Gallin J.I."/>
            <person name="Holland S.M."/>
        </authorList>
    </citation>
    <scope>NUCLEOTIDE SEQUENCE [LARGE SCALE GENOMIC DNA]</scope>
    <source>
        <strain evidence="3">NIH9.1</strain>
    </source>
</reference>
<protein>
    <submittedName>
        <fullName evidence="2">Zinc finger protein</fullName>
    </submittedName>
</protein>